<evidence type="ECO:0000313" key="3">
    <source>
        <dbReference type="Proteomes" id="UP000298652"/>
    </source>
</evidence>
<dbReference type="AlphaFoldDB" id="A0A4U6SYC2"/>
<evidence type="ECO:0000256" key="1">
    <source>
        <dbReference type="SAM" id="Phobius"/>
    </source>
</evidence>
<reference evidence="2" key="1">
    <citation type="submission" date="2019-03" db="EMBL/GenBank/DDBJ databases">
        <title>WGS assembly of Setaria viridis.</title>
        <authorList>
            <person name="Huang P."/>
            <person name="Jenkins J."/>
            <person name="Grimwood J."/>
            <person name="Barry K."/>
            <person name="Healey A."/>
            <person name="Mamidi S."/>
            <person name="Sreedasyam A."/>
            <person name="Shu S."/>
            <person name="Feldman M."/>
            <person name="Wu J."/>
            <person name="Yu Y."/>
            <person name="Chen C."/>
            <person name="Johnson J."/>
            <person name="Rokhsar D."/>
            <person name="Baxter I."/>
            <person name="Schmutz J."/>
            <person name="Brutnell T."/>
            <person name="Kellogg E."/>
        </authorList>
    </citation>
    <scope>NUCLEOTIDE SEQUENCE [LARGE SCALE GENOMIC DNA]</scope>
</reference>
<keyword evidence="1" id="KW-0812">Transmembrane</keyword>
<protein>
    <recommendedName>
        <fullName evidence="4">Reverse transcriptase zinc-binding domain-containing protein</fullName>
    </recommendedName>
</protein>
<dbReference type="Proteomes" id="UP000298652">
    <property type="component" value="Chromosome 9"/>
</dbReference>
<sequence>MHLPSYGCVLCANGGEETLFHVLLACPLALECWILLGPFLDIFDEPYAILYSFKWQLHVPFFMKVIIIMSWCIWISRNDLIFKGILPSIQSCLVHFKAVFTLVILRVKEDWKVPMSQWPHQTL</sequence>
<keyword evidence="1" id="KW-1133">Transmembrane helix</keyword>
<evidence type="ECO:0008006" key="4">
    <source>
        <dbReference type="Google" id="ProtNLM"/>
    </source>
</evidence>
<name>A0A4U6SYC2_SETVI</name>
<accession>A0A4U6SYC2</accession>
<dbReference type="Gramene" id="TKV94059">
    <property type="protein sequence ID" value="TKV94059"/>
    <property type="gene ID" value="SEVIR_9G269000v2"/>
</dbReference>
<proteinExistence type="predicted"/>
<evidence type="ECO:0000313" key="2">
    <source>
        <dbReference type="EMBL" id="TKV94059.1"/>
    </source>
</evidence>
<keyword evidence="1" id="KW-0472">Membrane</keyword>
<organism evidence="2 3">
    <name type="scientific">Setaria viridis</name>
    <name type="common">Green bristlegrass</name>
    <name type="synonym">Setaria italica subsp. viridis</name>
    <dbReference type="NCBI Taxonomy" id="4556"/>
    <lineage>
        <taxon>Eukaryota</taxon>
        <taxon>Viridiplantae</taxon>
        <taxon>Streptophyta</taxon>
        <taxon>Embryophyta</taxon>
        <taxon>Tracheophyta</taxon>
        <taxon>Spermatophyta</taxon>
        <taxon>Magnoliopsida</taxon>
        <taxon>Liliopsida</taxon>
        <taxon>Poales</taxon>
        <taxon>Poaceae</taxon>
        <taxon>PACMAD clade</taxon>
        <taxon>Panicoideae</taxon>
        <taxon>Panicodae</taxon>
        <taxon>Paniceae</taxon>
        <taxon>Cenchrinae</taxon>
        <taxon>Setaria</taxon>
    </lineage>
</organism>
<gene>
    <name evidence="2" type="ORF">SEVIR_9G269000v2</name>
</gene>
<dbReference type="EMBL" id="CM016560">
    <property type="protein sequence ID" value="TKV94059.1"/>
    <property type="molecule type" value="Genomic_DNA"/>
</dbReference>
<feature type="transmembrane region" description="Helical" evidence="1">
    <location>
        <begin position="55"/>
        <end position="76"/>
    </location>
</feature>
<feature type="transmembrane region" description="Helical" evidence="1">
    <location>
        <begin position="20"/>
        <end position="43"/>
    </location>
</feature>
<keyword evidence="3" id="KW-1185">Reference proteome</keyword>